<protein>
    <submittedName>
        <fullName evidence="1">Uncharacterized protein</fullName>
    </submittedName>
</protein>
<reference evidence="1" key="1">
    <citation type="submission" date="2022-08" db="EMBL/GenBank/DDBJ databases">
        <title>Genome Sequence of Fusarium decemcellulare.</title>
        <authorList>
            <person name="Buettner E."/>
        </authorList>
    </citation>
    <scope>NUCLEOTIDE SEQUENCE</scope>
    <source>
        <strain evidence="1">Babe19</strain>
    </source>
</reference>
<sequence length="599" mass="68390">MAAEERTQDSSGAFYDLPIEILTMIAGEVAGPNAENRDRHWYRDLYTSLKNLRLTHQRFADLNYINTILFTSLQLEPTQAGVRSLQRGDVSRVSEYVHSITFITPPSWALLFETFSYIVTVSALKERAKQFEVDDRPSYFPRCHFEKSLQEKFVNEHLGGQWPISEAQLREGFAAYMRDAEITKDLLEKPEGPLKEALVDLLGKVGNRLRKVRFINHECEEMRQTDYYDTPKSDFEPPCRLGSHIHSDRTEEYGCLRATAVAGECLFTMAMTCLAESGIAIRQLSIKHQMTGNFSWDTAPYWKQLDLNSVDKLKFTPGITLDDHGLVKKSVFNALPSLKDDEIEQRSSDALHSLVEKSRGSLQRLKINVDGPMTWPSRPASFDMPALEHINFEFNGIHTALLEGWMARMPKLQHLGMLCSRLSRGLEYREWVHLFDAIRDHPNVVAPDAAGLHLDFEQIITCDWTEISYGGLVRLYTKGGEKRSRDVASGDRDDVDEALEKHWYGVPYRRNRVLRYWLQDEDEDDEEDDDDDDEGSDELDSSEENDDESDNGANDDGDGSDDIDDEGSDDQDQSGQEQQQRQGKEGELSLPLRADEKRA</sequence>
<proteinExistence type="predicted"/>
<accession>A0ACC1T0M5</accession>
<comment type="caution">
    <text evidence="1">The sequence shown here is derived from an EMBL/GenBank/DDBJ whole genome shotgun (WGS) entry which is preliminary data.</text>
</comment>
<gene>
    <name evidence="1" type="ORF">NM208_g223</name>
</gene>
<dbReference type="Proteomes" id="UP001148629">
    <property type="component" value="Unassembled WGS sequence"/>
</dbReference>
<evidence type="ECO:0000313" key="1">
    <source>
        <dbReference type="EMBL" id="KAJ3549985.1"/>
    </source>
</evidence>
<name>A0ACC1T0M5_9HYPO</name>
<keyword evidence="2" id="KW-1185">Reference proteome</keyword>
<evidence type="ECO:0000313" key="2">
    <source>
        <dbReference type="Proteomes" id="UP001148629"/>
    </source>
</evidence>
<organism evidence="1 2">
    <name type="scientific">Fusarium decemcellulare</name>
    <dbReference type="NCBI Taxonomy" id="57161"/>
    <lineage>
        <taxon>Eukaryota</taxon>
        <taxon>Fungi</taxon>
        <taxon>Dikarya</taxon>
        <taxon>Ascomycota</taxon>
        <taxon>Pezizomycotina</taxon>
        <taxon>Sordariomycetes</taxon>
        <taxon>Hypocreomycetidae</taxon>
        <taxon>Hypocreales</taxon>
        <taxon>Nectriaceae</taxon>
        <taxon>Fusarium</taxon>
        <taxon>Fusarium decemcellulare species complex</taxon>
    </lineage>
</organism>
<dbReference type="EMBL" id="JANRMS010000010">
    <property type="protein sequence ID" value="KAJ3549985.1"/>
    <property type="molecule type" value="Genomic_DNA"/>
</dbReference>